<evidence type="ECO:0000313" key="8">
    <source>
        <dbReference type="EMBL" id="SEQ29664.1"/>
    </source>
</evidence>
<dbReference type="GO" id="GO:0006099">
    <property type="term" value="P:tricarboxylic acid cycle"/>
    <property type="evidence" value="ECO:0007669"/>
    <property type="project" value="InterPro"/>
</dbReference>
<dbReference type="AlphaFoldDB" id="A0A1H9EVE2"/>
<evidence type="ECO:0000256" key="2">
    <source>
        <dbReference type="ARBA" id="ARBA00012921"/>
    </source>
</evidence>
<dbReference type="InterPro" id="IPR018951">
    <property type="entry name" value="Fumarase_C_C"/>
</dbReference>
<dbReference type="InterPro" id="IPR022761">
    <property type="entry name" value="Fumarate_lyase_N"/>
</dbReference>
<dbReference type="Proteomes" id="UP000198749">
    <property type="component" value="Unassembled WGS sequence"/>
</dbReference>
<keyword evidence="5" id="KW-0732">Signal</keyword>
<dbReference type="Pfam" id="PF10415">
    <property type="entry name" value="FumaraseC_C"/>
    <property type="match status" value="1"/>
</dbReference>
<feature type="compositionally biased region" description="Polar residues" evidence="4">
    <location>
        <begin position="35"/>
        <end position="56"/>
    </location>
</feature>
<dbReference type="FunFam" id="1.10.275.10:FF:000001">
    <property type="entry name" value="Fumarate hydratase, mitochondrial"/>
    <property type="match status" value="1"/>
</dbReference>
<dbReference type="PANTHER" id="PTHR11444">
    <property type="entry name" value="ASPARTATEAMMONIA/ARGININOSUCCINATE/ADENYLOSUCCINATE LYASE"/>
    <property type="match status" value="1"/>
</dbReference>
<evidence type="ECO:0000313" key="9">
    <source>
        <dbReference type="Proteomes" id="UP000198749"/>
    </source>
</evidence>
<dbReference type="PANTHER" id="PTHR11444:SF1">
    <property type="entry name" value="FUMARATE HYDRATASE, MITOCHONDRIAL"/>
    <property type="match status" value="1"/>
</dbReference>
<proteinExistence type="inferred from homology"/>
<evidence type="ECO:0000256" key="5">
    <source>
        <dbReference type="SAM" id="SignalP"/>
    </source>
</evidence>
<feature type="region of interest" description="Disordered" evidence="4">
    <location>
        <begin position="24"/>
        <end position="56"/>
    </location>
</feature>
<protein>
    <recommendedName>
        <fullName evidence="2">fumarate hydratase</fullName>
        <ecNumber evidence="2">4.2.1.2</ecNumber>
    </recommendedName>
</protein>
<feature type="domain" description="Fumarate lyase N-terminal" evidence="6">
    <location>
        <begin position="69"/>
        <end position="398"/>
    </location>
</feature>
<dbReference type="Pfam" id="PF00206">
    <property type="entry name" value="Lyase_1"/>
    <property type="match status" value="1"/>
</dbReference>
<feature type="chain" id="PRO_5011760884" description="fumarate hydratase" evidence="5">
    <location>
        <begin position="17"/>
        <end position="522"/>
    </location>
</feature>
<dbReference type="InterPro" id="IPR020557">
    <property type="entry name" value="Fumarate_lyase_CS"/>
</dbReference>
<sequence>MSMSGPAALIASLTWAVTSPLLTTGGTGEMKKSDTATPNSDSANGSGDKTAAQHNDASQAKGYFAPVSVDEGALWGVQTQRSLINFNIGQQRFEADFIDALVHIKRVCAEVNHRQGRLPDDLYDAITQACDDLLGGNHRDQFPLRVWQTGSGTQTNMNVNEVITTLANRALNPGEDASEDGAKVHPNDHVNMSQSSNDVFPTAMRLAVAQQSDDILLPALNQLMTALNDKQTEFAAIYTVGRTHLMDALPVTVGAALSAHITQLKEAAEAIQESLKAVCKLAIGGTAVGSGSNAPEGFGDEVAAGLAQRYSLPFSRHENLYAAVSGEDASLRFSAALKQLAAVLLKLANDFRLLGSGPRCGLNEWQLPANEPGSSIMPGKVNPTQCEALSMVCLQVFGNDLTVSMAASQGQLQLNTYRPVIIHNLMESTGLLADAMNSFAVHCVAGLALNQQQIRSNMAHNLSIITLLAPQIGYDTASAIVHEAHLNNSSLSTAAQVLGYFEEQAFESLMRDVLDQQLKVKR</sequence>
<organism evidence="8 9">
    <name type="scientific">Amphritea atlantica</name>
    <dbReference type="NCBI Taxonomy" id="355243"/>
    <lineage>
        <taxon>Bacteria</taxon>
        <taxon>Pseudomonadati</taxon>
        <taxon>Pseudomonadota</taxon>
        <taxon>Gammaproteobacteria</taxon>
        <taxon>Oceanospirillales</taxon>
        <taxon>Oceanospirillaceae</taxon>
        <taxon>Amphritea</taxon>
    </lineage>
</organism>
<evidence type="ECO:0000259" key="7">
    <source>
        <dbReference type="Pfam" id="PF10415"/>
    </source>
</evidence>
<accession>A0A1H9EVE2</accession>
<dbReference type="Gene3D" id="1.20.200.10">
    <property type="entry name" value="Fumarase/aspartase (Central domain)"/>
    <property type="match status" value="1"/>
</dbReference>
<gene>
    <name evidence="8" type="ORF">SAMN03080615_01094</name>
</gene>
<evidence type="ECO:0000256" key="4">
    <source>
        <dbReference type="SAM" id="MobiDB-lite"/>
    </source>
</evidence>
<dbReference type="InterPro" id="IPR005677">
    <property type="entry name" value="Fum_hydII"/>
</dbReference>
<dbReference type="GO" id="GO:0006108">
    <property type="term" value="P:malate metabolic process"/>
    <property type="evidence" value="ECO:0007669"/>
    <property type="project" value="TreeGrafter"/>
</dbReference>
<dbReference type="InterPro" id="IPR008948">
    <property type="entry name" value="L-Aspartase-like"/>
</dbReference>
<dbReference type="RefSeq" id="WP_217647395.1">
    <property type="nucleotide sequence ID" value="NZ_AP025284.1"/>
</dbReference>
<dbReference type="EC" id="4.2.1.2" evidence="2"/>
<dbReference type="PRINTS" id="PR00149">
    <property type="entry name" value="FUMRATELYASE"/>
</dbReference>
<feature type="signal peptide" evidence="5">
    <location>
        <begin position="1"/>
        <end position="16"/>
    </location>
</feature>
<dbReference type="SUPFAM" id="SSF48557">
    <property type="entry name" value="L-aspartase-like"/>
    <property type="match status" value="1"/>
</dbReference>
<dbReference type="InterPro" id="IPR000362">
    <property type="entry name" value="Fumarate_lyase_fam"/>
</dbReference>
<dbReference type="InterPro" id="IPR024083">
    <property type="entry name" value="Fumarase/histidase_N"/>
</dbReference>
<dbReference type="GO" id="GO:0006106">
    <property type="term" value="P:fumarate metabolic process"/>
    <property type="evidence" value="ECO:0007669"/>
    <property type="project" value="InterPro"/>
</dbReference>
<comment type="similarity">
    <text evidence="1">Belongs to the class-II fumarase/aspartase family. Fumarase subfamily.</text>
</comment>
<dbReference type="PROSITE" id="PS00163">
    <property type="entry name" value="FUMARATE_LYASES"/>
    <property type="match status" value="1"/>
</dbReference>
<keyword evidence="3" id="KW-0456">Lyase</keyword>
<reference evidence="9" key="1">
    <citation type="submission" date="2016-10" db="EMBL/GenBank/DDBJ databases">
        <authorList>
            <person name="Varghese N."/>
            <person name="Submissions S."/>
        </authorList>
    </citation>
    <scope>NUCLEOTIDE SEQUENCE [LARGE SCALE GENOMIC DNA]</scope>
    <source>
        <strain evidence="9">DSM 18887</strain>
    </source>
</reference>
<dbReference type="PRINTS" id="PR00145">
    <property type="entry name" value="ARGSUCLYASE"/>
</dbReference>
<dbReference type="Gene3D" id="1.10.40.30">
    <property type="entry name" value="Fumarase/aspartase (C-terminal domain)"/>
    <property type="match status" value="1"/>
</dbReference>
<name>A0A1H9EVE2_9GAMM</name>
<dbReference type="FunFam" id="1.20.200.10:FF:000001">
    <property type="entry name" value="Fumarate hydratase, mitochondrial"/>
    <property type="match status" value="1"/>
</dbReference>
<keyword evidence="9" id="KW-1185">Reference proteome</keyword>
<feature type="domain" description="Fumarase C C-terminal" evidence="7">
    <location>
        <begin position="464"/>
        <end position="510"/>
    </location>
</feature>
<dbReference type="GO" id="GO:0004333">
    <property type="term" value="F:fumarate hydratase activity"/>
    <property type="evidence" value="ECO:0007669"/>
    <property type="project" value="UniProtKB-EC"/>
</dbReference>
<evidence type="ECO:0000259" key="6">
    <source>
        <dbReference type="Pfam" id="PF00206"/>
    </source>
</evidence>
<evidence type="ECO:0000256" key="1">
    <source>
        <dbReference type="ARBA" id="ARBA00009084"/>
    </source>
</evidence>
<dbReference type="STRING" id="355243.SAMN03080615_01094"/>
<evidence type="ECO:0000256" key="3">
    <source>
        <dbReference type="ARBA" id="ARBA00023239"/>
    </source>
</evidence>
<dbReference type="Gene3D" id="1.10.275.10">
    <property type="entry name" value="Fumarase/aspartase (N-terminal domain)"/>
    <property type="match status" value="1"/>
</dbReference>
<dbReference type="EMBL" id="FOGB01000002">
    <property type="protein sequence ID" value="SEQ29664.1"/>
    <property type="molecule type" value="Genomic_DNA"/>
</dbReference>